<feature type="compositionally biased region" description="Pro residues" evidence="1">
    <location>
        <begin position="436"/>
        <end position="446"/>
    </location>
</feature>
<protein>
    <submittedName>
        <fullName evidence="3">Uncharacterized protein</fullName>
    </submittedName>
</protein>
<evidence type="ECO:0000313" key="3">
    <source>
        <dbReference type="EMBL" id="KAJ6444825.1"/>
    </source>
</evidence>
<accession>A0AB34G3J3</accession>
<feature type="region of interest" description="Disordered" evidence="1">
    <location>
        <begin position="184"/>
        <end position="446"/>
    </location>
</feature>
<feature type="chain" id="PRO_5044209676" evidence="2">
    <location>
        <begin position="26"/>
        <end position="446"/>
    </location>
</feature>
<feature type="signal peptide" evidence="2">
    <location>
        <begin position="1"/>
        <end position="25"/>
    </location>
</feature>
<organism evidence="3 4">
    <name type="scientific">Purpureocillium lavendulum</name>
    <dbReference type="NCBI Taxonomy" id="1247861"/>
    <lineage>
        <taxon>Eukaryota</taxon>
        <taxon>Fungi</taxon>
        <taxon>Dikarya</taxon>
        <taxon>Ascomycota</taxon>
        <taxon>Pezizomycotina</taxon>
        <taxon>Sordariomycetes</taxon>
        <taxon>Hypocreomycetidae</taxon>
        <taxon>Hypocreales</taxon>
        <taxon>Ophiocordycipitaceae</taxon>
        <taxon>Purpureocillium</taxon>
    </lineage>
</organism>
<feature type="compositionally biased region" description="Basic residues" evidence="1">
    <location>
        <begin position="267"/>
        <end position="276"/>
    </location>
</feature>
<dbReference type="AlphaFoldDB" id="A0AB34G3J3"/>
<evidence type="ECO:0000313" key="4">
    <source>
        <dbReference type="Proteomes" id="UP001163105"/>
    </source>
</evidence>
<feature type="compositionally biased region" description="Acidic residues" evidence="1">
    <location>
        <begin position="308"/>
        <end position="317"/>
    </location>
</feature>
<sequence>MHLTQVALCVTGLLGSLALAEPAEAATSKAVVPTAIHSQPAKVHTSKSKHSHHHHKTHSGPVATATAKPHGKKHKSRPTSKSHGHHHRPTGSTRAAQPTKAVHARDEVDEDIDEEIDDGVDQHGDKKKHGHGHKHHRPTGVKSHGGHHHHRPTGTHAAPAPTKAIEARDEVDEEADDVIEDEVDQHGDKKHGHGKHGHGEHGHEHGHKHQRPTGVKSHGGHHHATGTHAAPVPTKVIQARDEVEEEIDDEVEKHDEKKHGHGEHGHGHGHGNKHQRPTGVKSHGGHHHHATGTHAAPVPTKAIQARDEVEEQMDDEVDAHHPGHKGKPTGVKTLKGHYKHPHPTKAPVHTTLKKVARPPVMTYMPIKADEALERRDADEVDGLGPKPTDGPQVQPSLTRPGSKNPKPTAHHKHPKATTQPKHPKNKHGKHPHHPKPSPSAAPVKPV</sequence>
<feature type="compositionally biased region" description="Basic and acidic residues" evidence="1">
    <location>
        <begin position="367"/>
        <end position="377"/>
    </location>
</feature>
<reference evidence="3" key="1">
    <citation type="submission" date="2023-01" db="EMBL/GenBank/DDBJ databases">
        <title>The growth and conidiation of Purpureocillium lavendulum are regulated by nitrogen source and histone H3K14 acetylation.</title>
        <authorList>
            <person name="Tang P."/>
            <person name="Han J."/>
            <person name="Zhang C."/>
            <person name="Tang P."/>
            <person name="Qi F."/>
            <person name="Zhang K."/>
            <person name="Liang L."/>
        </authorList>
    </citation>
    <scope>NUCLEOTIDE SEQUENCE</scope>
    <source>
        <strain evidence="3">YMF1.00683</strain>
    </source>
</reference>
<feature type="compositionally biased region" description="Basic residues" evidence="1">
    <location>
        <begin position="69"/>
        <end position="89"/>
    </location>
</feature>
<name>A0AB34G3J3_9HYPO</name>
<feature type="compositionally biased region" description="Basic residues" evidence="1">
    <location>
        <begin position="408"/>
        <end position="435"/>
    </location>
</feature>
<proteinExistence type="predicted"/>
<dbReference type="Proteomes" id="UP001163105">
    <property type="component" value="Unassembled WGS sequence"/>
</dbReference>
<keyword evidence="4" id="KW-1185">Reference proteome</keyword>
<feature type="compositionally biased region" description="Basic residues" evidence="1">
    <location>
        <begin position="334"/>
        <end position="343"/>
    </location>
</feature>
<gene>
    <name evidence="3" type="ORF">O9K51_03225</name>
</gene>
<feature type="compositionally biased region" description="Polar residues" evidence="1">
    <location>
        <begin position="391"/>
        <end position="401"/>
    </location>
</feature>
<dbReference type="EMBL" id="JAQHRD010000002">
    <property type="protein sequence ID" value="KAJ6444825.1"/>
    <property type="molecule type" value="Genomic_DNA"/>
</dbReference>
<feature type="compositionally biased region" description="Acidic residues" evidence="1">
    <location>
        <begin position="107"/>
        <end position="119"/>
    </location>
</feature>
<feature type="compositionally biased region" description="Basic and acidic residues" evidence="1">
    <location>
        <begin position="251"/>
        <end position="266"/>
    </location>
</feature>
<feature type="compositionally biased region" description="Basic residues" evidence="1">
    <location>
        <begin position="44"/>
        <end position="58"/>
    </location>
</feature>
<comment type="caution">
    <text evidence="3">The sequence shown here is derived from an EMBL/GenBank/DDBJ whole genome shotgun (WGS) entry which is preliminary data.</text>
</comment>
<evidence type="ECO:0000256" key="2">
    <source>
        <dbReference type="SAM" id="SignalP"/>
    </source>
</evidence>
<feature type="region of interest" description="Disordered" evidence="1">
    <location>
        <begin position="38"/>
        <end position="161"/>
    </location>
</feature>
<evidence type="ECO:0000256" key="1">
    <source>
        <dbReference type="SAM" id="MobiDB-lite"/>
    </source>
</evidence>
<keyword evidence="2" id="KW-0732">Signal</keyword>
<feature type="compositionally biased region" description="Basic residues" evidence="1">
    <location>
        <begin position="125"/>
        <end position="153"/>
    </location>
</feature>